<keyword evidence="2" id="KW-1185">Reference proteome</keyword>
<name>A0A9N9HGC2_9GLOM</name>
<dbReference type="EMBL" id="CAJVQA010009361">
    <property type="protein sequence ID" value="CAG8684028.1"/>
    <property type="molecule type" value="Genomic_DNA"/>
</dbReference>
<evidence type="ECO:0000313" key="1">
    <source>
        <dbReference type="EMBL" id="CAG8684028.1"/>
    </source>
</evidence>
<sequence length="52" mass="6131">MHLLEAKIARTLRYFLTSLRELKIGLNAFATIKGDLTTKYKILKHIIRKEIF</sequence>
<protein>
    <submittedName>
        <fullName evidence="1">19246_t:CDS:1</fullName>
    </submittedName>
</protein>
<proteinExistence type="predicted"/>
<gene>
    <name evidence="1" type="ORF">CPELLU_LOCUS10958</name>
</gene>
<organism evidence="1 2">
    <name type="scientific">Cetraspora pellucida</name>
    <dbReference type="NCBI Taxonomy" id="1433469"/>
    <lineage>
        <taxon>Eukaryota</taxon>
        <taxon>Fungi</taxon>
        <taxon>Fungi incertae sedis</taxon>
        <taxon>Mucoromycota</taxon>
        <taxon>Glomeromycotina</taxon>
        <taxon>Glomeromycetes</taxon>
        <taxon>Diversisporales</taxon>
        <taxon>Gigasporaceae</taxon>
        <taxon>Cetraspora</taxon>
    </lineage>
</organism>
<accession>A0A9N9HGC2</accession>
<comment type="caution">
    <text evidence="1">The sequence shown here is derived from an EMBL/GenBank/DDBJ whole genome shotgun (WGS) entry which is preliminary data.</text>
</comment>
<reference evidence="1" key="1">
    <citation type="submission" date="2021-06" db="EMBL/GenBank/DDBJ databases">
        <authorList>
            <person name="Kallberg Y."/>
            <person name="Tangrot J."/>
            <person name="Rosling A."/>
        </authorList>
    </citation>
    <scope>NUCLEOTIDE SEQUENCE</scope>
    <source>
        <strain evidence="1">FL966</strain>
    </source>
</reference>
<evidence type="ECO:0000313" key="2">
    <source>
        <dbReference type="Proteomes" id="UP000789759"/>
    </source>
</evidence>
<dbReference type="Proteomes" id="UP000789759">
    <property type="component" value="Unassembled WGS sequence"/>
</dbReference>
<dbReference type="AlphaFoldDB" id="A0A9N9HGC2"/>